<dbReference type="Gene3D" id="3.30.450.20">
    <property type="entry name" value="PAS domain"/>
    <property type="match status" value="2"/>
</dbReference>
<dbReference type="Gene3D" id="3.30.450.40">
    <property type="match status" value="1"/>
</dbReference>
<proteinExistence type="predicted"/>
<evidence type="ECO:0000259" key="13">
    <source>
        <dbReference type="PROSITE" id="PS50113"/>
    </source>
</evidence>
<feature type="compositionally biased region" description="Polar residues" evidence="9">
    <location>
        <begin position="1142"/>
        <end position="1158"/>
    </location>
</feature>
<evidence type="ECO:0000313" key="15">
    <source>
        <dbReference type="Proteomes" id="UP001528912"/>
    </source>
</evidence>
<dbReference type="Pfam" id="PF07228">
    <property type="entry name" value="SpoIIE"/>
    <property type="match status" value="1"/>
</dbReference>
<dbReference type="Gene3D" id="3.30.565.10">
    <property type="entry name" value="Histidine kinase-like ATPase, C-terminal domain"/>
    <property type="match status" value="2"/>
</dbReference>
<protein>
    <recommendedName>
        <fullName evidence="3">histidine kinase</fullName>
        <ecNumber evidence="3">2.7.13.3</ecNumber>
    </recommendedName>
</protein>
<evidence type="ECO:0000256" key="6">
    <source>
        <dbReference type="ARBA" id="ARBA00022777"/>
    </source>
</evidence>
<dbReference type="SUPFAM" id="SSF55785">
    <property type="entry name" value="PYP-like sensor domain (PAS domain)"/>
    <property type="match status" value="2"/>
</dbReference>
<dbReference type="InterPro" id="IPR003661">
    <property type="entry name" value="HisK_dim/P_dom"/>
</dbReference>
<keyword evidence="6" id="KW-0418">Kinase</keyword>
<evidence type="ECO:0000256" key="1">
    <source>
        <dbReference type="ARBA" id="ARBA00000085"/>
    </source>
</evidence>
<evidence type="ECO:0000256" key="9">
    <source>
        <dbReference type="SAM" id="MobiDB-lite"/>
    </source>
</evidence>
<comment type="catalytic activity">
    <reaction evidence="1">
        <text>ATP + protein L-histidine = ADP + protein N-phospho-L-histidine.</text>
        <dbReference type="EC" id="2.7.13.3"/>
    </reaction>
</comment>
<dbReference type="RefSeq" id="WP_277191383.1">
    <property type="nucleotide sequence ID" value="NZ_JAROAV010000021.1"/>
</dbReference>
<dbReference type="SMART" id="SM00331">
    <property type="entry name" value="PP2C_SIG"/>
    <property type="match status" value="1"/>
</dbReference>
<dbReference type="Pfam" id="PF08448">
    <property type="entry name" value="PAS_4"/>
    <property type="match status" value="1"/>
</dbReference>
<dbReference type="InterPro" id="IPR013656">
    <property type="entry name" value="PAS_4"/>
</dbReference>
<feature type="region of interest" description="Disordered" evidence="9">
    <location>
        <begin position="1119"/>
        <end position="1158"/>
    </location>
</feature>
<dbReference type="SMART" id="SM00388">
    <property type="entry name" value="HisKA"/>
    <property type="match status" value="1"/>
</dbReference>
<dbReference type="Pfam" id="PF13185">
    <property type="entry name" value="GAF_2"/>
    <property type="match status" value="1"/>
</dbReference>
<dbReference type="PROSITE" id="PS50110">
    <property type="entry name" value="RESPONSE_REGULATORY"/>
    <property type="match status" value="1"/>
</dbReference>
<dbReference type="InterPro" id="IPR001789">
    <property type="entry name" value="Sig_transdc_resp-reg_receiver"/>
</dbReference>
<keyword evidence="15" id="KW-1185">Reference proteome</keyword>
<feature type="modified residue" description="4-aspartylphosphate" evidence="8">
    <location>
        <position position="667"/>
    </location>
</feature>
<keyword evidence="4 8" id="KW-0597">Phosphoprotein</keyword>
<evidence type="ECO:0000256" key="7">
    <source>
        <dbReference type="ARBA" id="ARBA00023012"/>
    </source>
</evidence>
<dbReference type="Proteomes" id="UP001528912">
    <property type="component" value="Unassembled WGS sequence"/>
</dbReference>
<dbReference type="SUPFAM" id="SSF81606">
    <property type="entry name" value="PP2C-like"/>
    <property type="match status" value="1"/>
</dbReference>
<dbReference type="InterPro" id="IPR029016">
    <property type="entry name" value="GAF-like_dom_sf"/>
</dbReference>
<accession>A0ABT6C4B7</accession>
<dbReference type="Pfam" id="PF08447">
    <property type="entry name" value="PAS_3"/>
    <property type="match status" value="1"/>
</dbReference>
<evidence type="ECO:0000256" key="4">
    <source>
        <dbReference type="ARBA" id="ARBA00022553"/>
    </source>
</evidence>
<dbReference type="InterPro" id="IPR004358">
    <property type="entry name" value="Sig_transdc_His_kin-like_C"/>
</dbReference>
<feature type="region of interest" description="Disordered" evidence="9">
    <location>
        <begin position="597"/>
        <end position="619"/>
    </location>
</feature>
<dbReference type="SMART" id="SM00448">
    <property type="entry name" value="REC"/>
    <property type="match status" value="1"/>
</dbReference>
<dbReference type="Gene3D" id="1.10.287.130">
    <property type="match status" value="1"/>
</dbReference>
<evidence type="ECO:0000259" key="11">
    <source>
        <dbReference type="PROSITE" id="PS50110"/>
    </source>
</evidence>
<dbReference type="NCBIfam" id="TIGR00229">
    <property type="entry name" value="sensory_box"/>
    <property type="match status" value="1"/>
</dbReference>
<dbReference type="Pfam" id="PF02518">
    <property type="entry name" value="HATPase_c"/>
    <property type="match status" value="1"/>
</dbReference>
<dbReference type="Gene3D" id="2.10.70.100">
    <property type="match status" value="1"/>
</dbReference>
<dbReference type="Gene3D" id="3.60.40.10">
    <property type="entry name" value="PPM-type phosphatase domain"/>
    <property type="match status" value="1"/>
</dbReference>
<evidence type="ECO:0000313" key="14">
    <source>
        <dbReference type="EMBL" id="MDF8263720.1"/>
    </source>
</evidence>
<dbReference type="SMART" id="SM00387">
    <property type="entry name" value="HATPase_c"/>
    <property type="match status" value="1"/>
</dbReference>
<evidence type="ECO:0000256" key="5">
    <source>
        <dbReference type="ARBA" id="ARBA00022679"/>
    </source>
</evidence>
<evidence type="ECO:0000256" key="2">
    <source>
        <dbReference type="ARBA" id="ARBA00004236"/>
    </source>
</evidence>
<dbReference type="InterPro" id="IPR036457">
    <property type="entry name" value="PPM-type-like_dom_sf"/>
</dbReference>
<reference evidence="14 15" key="1">
    <citation type="submission" date="2023-03" db="EMBL/GenBank/DDBJ databases">
        <title>YIM 133296 draft genome.</title>
        <authorList>
            <person name="Xiong L."/>
        </authorList>
    </citation>
    <scope>NUCLEOTIDE SEQUENCE [LARGE SCALE GENOMIC DNA]</scope>
    <source>
        <strain evidence="14 15">YIM 133296</strain>
    </source>
</reference>
<comment type="caution">
    <text evidence="14">The sequence shown here is derived from an EMBL/GenBank/DDBJ whole genome shotgun (WGS) entry which is preliminary data.</text>
</comment>
<feature type="domain" description="Histidine kinase" evidence="10">
    <location>
        <begin position="349"/>
        <end position="567"/>
    </location>
</feature>
<dbReference type="InterPro" id="IPR000700">
    <property type="entry name" value="PAS-assoc_C"/>
</dbReference>
<dbReference type="InterPro" id="IPR001610">
    <property type="entry name" value="PAC"/>
</dbReference>
<evidence type="ECO:0000256" key="3">
    <source>
        <dbReference type="ARBA" id="ARBA00012438"/>
    </source>
</evidence>
<dbReference type="InterPro" id="IPR003594">
    <property type="entry name" value="HATPase_dom"/>
</dbReference>
<evidence type="ECO:0000259" key="12">
    <source>
        <dbReference type="PROSITE" id="PS50112"/>
    </source>
</evidence>
<dbReference type="SUPFAM" id="SSF47384">
    <property type="entry name" value="Homodimeric domain of signal transducing histidine kinase"/>
    <property type="match status" value="1"/>
</dbReference>
<keyword evidence="7" id="KW-0902">Two-component regulatory system</keyword>
<dbReference type="Pfam" id="PF13581">
    <property type="entry name" value="HATPase_c_2"/>
    <property type="match status" value="1"/>
</dbReference>
<feature type="domain" description="PAC" evidence="13">
    <location>
        <begin position="825"/>
        <end position="877"/>
    </location>
</feature>
<name>A0ABT6C4B7_9MICO</name>
<keyword evidence="5" id="KW-0808">Transferase</keyword>
<dbReference type="SUPFAM" id="SSF52172">
    <property type="entry name" value="CheY-like"/>
    <property type="match status" value="1"/>
</dbReference>
<dbReference type="InterPro" id="IPR013655">
    <property type="entry name" value="PAS_fold_3"/>
</dbReference>
<feature type="domain" description="Response regulatory" evidence="11">
    <location>
        <begin position="619"/>
        <end position="734"/>
    </location>
</feature>
<dbReference type="InterPro" id="IPR003018">
    <property type="entry name" value="GAF"/>
</dbReference>
<dbReference type="PROSITE" id="PS50109">
    <property type="entry name" value="HIS_KIN"/>
    <property type="match status" value="1"/>
</dbReference>
<dbReference type="InterPro" id="IPR011006">
    <property type="entry name" value="CheY-like_superfamily"/>
</dbReference>
<dbReference type="SUPFAM" id="SSF55874">
    <property type="entry name" value="ATPase domain of HSP90 chaperone/DNA topoisomerase II/histidine kinase"/>
    <property type="match status" value="2"/>
</dbReference>
<organism evidence="14 15">
    <name type="scientific">Luteipulveratus flavus</name>
    <dbReference type="NCBI Taxonomy" id="3031728"/>
    <lineage>
        <taxon>Bacteria</taxon>
        <taxon>Bacillati</taxon>
        <taxon>Actinomycetota</taxon>
        <taxon>Actinomycetes</taxon>
        <taxon>Micrococcales</taxon>
        <taxon>Dermacoccaceae</taxon>
        <taxon>Luteipulveratus</taxon>
    </lineage>
</organism>
<sequence>MHKSFRNAGDLGRVLSEVDWEATGLGDPEQWPQSLKTAVRTMLASKFSMWMAWGPDLIFFCNDAYRRDTLGTKYPWALGRPFAEVWAEVLEEVEPRISQVMTTGEASWDERLQLFLERSGYVEETYHTFSYSPLDDDDGAVVGLLCVVAEVTHEVVGQRRLEALSDLATSTAEALTVADTLEALSDSLGRSSRALPFTLLYLADEDAADDSLRLAASTGFDGPHPAAPPFLTPGTGSPWPVEALLAGESRLVPDLDALPVPLPGGAWSEAPLAAYALPLSTGPGDRPLGLLILGLNRYRPFDTAYRDFVGLVAGHVTGALARAVVHKTAAERAAELEHLDQAKTTFFTNVSHELRTPLTLLLGPAQDALADIEHPLPAAQRGRVELVSRNAVRLLKLVNTLLDFTRMHSEGSTHTFARTPLSSLTRELAEQFDAAMTRAGLDFVVRCEPLEHDVYVDADLWSKLVLNLLSNALKFTFGGTVTISLTEVEGMAQLEVSDTGTGIAVEDQADLFKRFHRVIGARSRSHEGSGVGLALVADIVALHGGSVAVHSEPGLGSTFTVRVPFGTEHLPHAVEQATGTSAARHAAPYVEETRQWVGGGRPTETDAPRTSSDGRGGPRLLVVDDNPDMREYLVHLLSPDYEVDAAADGMEALDRARRRRPDLVLSDVMMPHLDGVGLMRELHADPAMTGVPVVLVSARAGEDGAIAGLEAGADDYLMKPFTARELRARVRANLELDRARRTRLALERSHRMLEEAQRLAQLGSWEVDLETGRVIVTDEALHLVGLTRQALESSSITELVEGLIHPDDRSEVVAALRRAEAGETAAYVTRVVRPDGEERLLRARAEFAPADQDRHATVVGSVQDITEQVSAERALTAARAAQEAAAREHAIASELQASLLPHIPQQVAGVELASFYQPGVEGTQVGGDWYDVLELDDDRVALVIGDVMGRGVSAAAVMGQLRSAIRAYARLDVPPHRLMDHLDDIVRGLDKPQMVTCVYAVYAPADGTVTIANAGHLPPLRIAADGTTDLLQVNEGGPPLGVGRAGYGQDTVDLRDGDSLVLYTDGLVEHRDSDLDVGLAALSEAGSAWRGGVHGLAQHLASTLLREDHGDDVAVLAAQPVRRREPTADEAPADTGFRSEPTDATPTTGGASPTMTSNDRAVAADHHGERDLVHAPLPMDASAPRIARQLVREVLAAEHVPEDVLADAALVVSELASNAVRHGTGPVELTVHRADADHVSLMVRDGAPAQPVAQEPHPDGSGGRGLTLVSAISSRWGCYSHGTGKVVWCLLNARERQPEGAYV</sequence>
<dbReference type="PROSITE" id="PS50113">
    <property type="entry name" value="PAC"/>
    <property type="match status" value="1"/>
</dbReference>
<dbReference type="CDD" id="cd16936">
    <property type="entry name" value="HATPase_RsbW-like"/>
    <property type="match status" value="1"/>
</dbReference>
<dbReference type="PROSITE" id="PS50112">
    <property type="entry name" value="PAS"/>
    <property type="match status" value="1"/>
</dbReference>
<dbReference type="InterPro" id="IPR000014">
    <property type="entry name" value="PAS"/>
</dbReference>
<dbReference type="InterPro" id="IPR001932">
    <property type="entry name" value="PPM-type_phosphatase-like_dom"/>
</dbReference>
<dbReference type="SUPFAM" id="SSF55781">
    <property type="entry name" value="GAF domain-like"/>
    <property type="match status" value="1"/>
</dbReference>
<dbReference type="PRINTS" id="PR00344">
    <property type="entry name" value="BCTRLSENSOR"/>
</dbReference>
<dbReference type="CDD" id="cd00130">
    <property type="entry name" value="PAS"/>
    <property type="match status" value="1"/>
</dbReference>
<dbReference type="Pfam" id="PF00072">
    <property type="entry name" value="Response_reg"/>
    <property type="match status" value="1"/>
</dbReference>
<dbReference type="EC" id="2.7.13.3" evidence="3"/>
<dbReference type="InterPro" id="IPR005467">
    <property type="entry name" value="His_kinase_dom"/>
</dbReference>
<dbReference type="Pfam" id="PF00512">
    <property type="entry name" value="HisKA"/>
    <property type="match status" value="1"/>
</dbReference>
<dbReference type="EMBL" id="JAROAV010000021">
    <property type="protein sequence ID" value="MDF8263720.1"/>
    <property type="molecule type" value="Genomic_DNA"/>
</dbReference>
<dbReference type="Gene3D" id="3.40.50.2300">
    <property type="match status" value="1"/>
</dbReference>
<evidence type="ECO:0000256" key="8">
    <source>
        <dbReference type="PROSITE-ProRule" id="PRU00169"/>
    </source>
</evidence>
<dbReference type="InterPro" id="IPR036097">
    <property type="entry name" value="HisK_dim/P_sf"/>
</dbReference>
<dbReference type="CDD" id="cd00082">
    <property type="entry name" value="HisKA"/>
    <property type="match status" value="1"/>
</dbReference>
<comment type="subcellular location">
    <subcellularLocation>
        <location evidence="2">Cell membrane</location>
    </subcellularLocation>
</comment>
<evidence type="ECO:0000259" key="10">
    <source>
        <dbReference type="PROSITE" id="PS50109"/>
    </source>
</evidence>
<dbReference type="InterPro" id="IPR036890">
    <property type="entry name" value="HATPase_C_sf"/>
</dbReference>
<dbReference type="PANTHER" id="PTHR43547:SF2">
    <property type="entry name" value="HYBRID SIGNAL TRANSDUCTION HISTIDINE KINASE C"/>
    <property type="match status" value="1"/>
</dbReference>
<dbReference type="SMART" id="SM00086">
    <property type="entry name" value="PAC"/>
    <property type="match status" value="2"/>
</dbReference>
<dbReference type="InterPro" id="IPR035965">
    <property type="entry name" value="PAS-like_dom_sf"/>
</dbReference>
<gene>
    <name evidence="14" type="ORF">P4R38_05630</name>
</gene>
<feature type="domain" description="PAS" evidence="12">
    <location>
        <begin position="749"/>
        <end position="823"/>
    </location>
</feature>
<dbReference type="PANTHER" id="PTHR43547">
    <property type="entry name" value="TWO-COMPONENT HISTIDINE KINASE"/>
    <property type="match status" value="1"/>
</dbReference>